<dbReference type="Proteomes" id="UP000219642">
    <property type="component" value="Unassembled WGS sequence"/>
</dbReference>
<reference evidence="1 2" key="1">
    <citation type="submission" date="2017-06" db="EMBL/GenBank/DDBJ databases">
        <title>Draft genome sequence of nitrogen-fixing Kosakonia pseudosacchari strain NN143 isolated from sugarcane roots.</title>
        <authorList>
            <person name="Li Y."/>
            <person name="Li S."/>
            <person name="Lin L."/>
            <person name="Wu X."/>
            <person name="Yang L."/>
            <person name="Li Y."/>
            <person name="An Q."/>
        </authorList>
    </citation>
    <scope>NUCLEOTIDE SEQUENCE [LARGE SCALE GENOMIC DNA]</scope>
    <source>
        <strain evidence="1 2">NN143</strain>
    </source>
</reference>
<organism evidence="1 2">
    <name type="scientific">Kosakonia pseudosacchari</name>
    <dbReference type="NCBI Taxonomy" id="1646340"/>
    <lineage>
        <taxon>Bacteria</taxon>
        <taxon>Pseudomonadati</taxon>
        <taxon>Pseudomonadota</taxon>
        <taxon>Gammaproteobacteria</taxon>
        <taxon>Enterobacterales</taxon>
        <taxon>Enterobacteriaceae</taxon>
        <taxon>Kosakonia</taxon>
    </lineage>
</organism>
<evidence type="ECO:0000313" key="2">
    <source>
        <dbReference type="Proteomes" id="UP000219642"/>
    </source>
</evidence>
<proteinExistence type="predicted"/>
<accession>A0ABX4IQ62</accession>
<sequence length="64" mass="7416">MCIVFLLFCDNIVQCRVCLLHSVWLNVKILLRYCLFLRGAPHRLEAKIFHCTRLVLLLFPAGAT</sequence>
<name>A0ABX4IQ62_9ENTR</name>
<protein>
    <recommendedName>
        <fullName evidence="3">Secreted protein</fullName>
    </recommendedName>
</protein>
<gene>
    <name evidence="1" type="ORF">BK796_10530</name>
</gene>
<evidence type="ECO:0000313" key="1">
    <source>
        <dbReference type="EMBL" id="PDO86880.1"/>
    </source>
</evidence>
<evidence type="ECO:0008006" key="3">
    <source>
        <dbReference type="Google" id="ProtNLM"/>
    </source>
</evidence>
<comment type="caution">
    <text evidence="1">The sequence shown here is derived from an EMBL/GenBank/DDBJ whole genome shotgun (WGS) entry which is preliminary data.</text>
</comment>
<keyword evidence="2" id="KW-1185">Reference proteome</keyword>
<dbReference type="EMBL" id="NITV01000005">
    <property type="protein sequence ID" value="PDO86880.1"/>
    <property type="molecule type" value="Genomic_DNA"/>
</dbReference>